<comment type="caution">
    <text evidence="1">The sequence shown here is derived from an EMBL/GenBank/DDBJ whole genome shotgun (WGS) entry which is preliminary data.</text>
</comment>
<reference evidence="1 2" key="1">
    <citation type="journal article" date="2020" name="Nat. Food">
        <title>A phased Vanilla planifolia genome enables genetic improvement of flavour and production.</title>
        <authorList>
            <person name="Hasing T."/>
            <person name="Tang H."/>
            <person name="Brym M."/>
            <person name="Khazi F."/>
            <person name="Huang T."/>
            <person name="Chambers A.H."/>
        </authorList>
    </citation>
    <scope>NUCLEOTIDE SEQUENCE [LARGE SCALE GENOMIC DNA]</scope>
    <source>
        <tissue evidence="1">Leaf</tissue>
    </source>
</reference>
<evidence type="ECO:0000313" key="1">
    <source>
        <dbReference type="EMBL" id="KAG0464738.1"/>
    </source>
</evidence>
<dbReference type="EMBL" id="JADCNM010000010">
    <property type="protein sequence ID" value="KAG0464738.1"/>
    <property type="molecule type" value="Genomic_DNA"/>
</dbReference>
<protein>
    <submittedName>
        <fullName evidence="1">Uncharacterized protein</fullName>
    </submittedName>
</protein>
<dbReference type="AlphaFoldDB" id="A0A835UKG4"/>
<evidence type="ECO:0000313" key="2">
    <source>
        <dbReference type="Proteomes" id="UP000639772"/>
    </source>
</evidence>
<proteinExistence type="predicted"/>
<dbReference type="Proteomes" id="UP000639772">
    <property type="component" value="Chromosome 10"/>
</dbReference>
<gene>
    <name evidence="1" type="ORF">HPP92_018902</name>
</gene>
<sequence length="206" mass="22993">MDGPDLDNAILGAEAPLLLLRRRSPNPSSEKPGNPQDNTPTIGLLPPFAQVNSNTCELDCLQLVYHGIYLSDRRWIYSVEACSSVGRRFFAYSDFSFLTDLIWSVDWEFLCASRNPFVCVAGARVEGEKGGDCSRPYALIPVLADHGKGGTNPSKIFFLCCKEATGSTQNFFEERMVGIAIDLNWQIHTLYFQTTIHYEGLDRFAP</sequence>
<organism evidence="1 2">
    <name type="scientific">Vanilla planifolia</name>
    <name type="common">Vanilla</name>
    <dbReference type="NCBI Taxonomy" id="51239"/>
    <lineage>
        <taxon>Eukaryota</taxon>
        <taxon>Viridiplantae</taxon>
        <taxon>Streptophyta</taxon>
        <taxon>Embryophyta</taxon>
        <taxon>Tracheophyta</taxon>
        <taxon>Spermatophyta</taxon>
        <taxon>Magnoliopsida</taxon>
        <taxon>Liliopsida</taxon>
        <taxon>Asparagales</taxon>
        <taxon>Orchidaceae</taxon>
        <taxon>Vanilloideae</taxon>
        <taxon>Vanilleae</taxon>
        <taxon>Vanilla</taxon>
    </lineage>
</organism>
<accession>A0A835UKG4</accession>
<name>A0A835UKG4_VANPL</name>